<dbReference type="Proteomes" id="UP000253727">
    <property type="component" value="Unassembled WGS sequence"/>
</dbReference>
<sequence length="477" mass="52058">MTRKPIPTGGAPSESTPGKVTHGKGLPGEGTPAASGDSLTMRARPLIDDEQVRLDAERLAAAVALANPPDTGRQMRMVATATLALMACIFFATRGAEAVHPFWGFVHAFSEAAMVGGLADWFAVTALFRKPLGLPIPHTAIIPENKDRIADTMAAFLQSNFLIPSVVARRMGAMNIAGNVGSMLAEGQKGALGSRVGAGAAELFAQILESLDPDRLGTQVRTGLKTQFDRLEIAPLLGRMLDSMMADRRHLPLIDSFVKWGGLTLEDNEQLLRDMIQQRANALLRFTGLDVRIANSVLDGLYRLLAEVLVDQEHPLRAKAQEGLEQLANDLQHDPEFQAKVEGWKRELLDNPAVAEWWQGVWERMRHGMIRLAREPDALSKGMVGEALAEAGAALRDDPQMQRQINRFARRTAVGVTTRYGEQIVRLVSETVKRWDASTITSRIENAVGRDLQFIRINGTLVGGLVGVAIHTLDKIL</sequence>
<accession>A0A369Q9R2</accession>
<dbReference type="PANTHER" id="PTHR38442">
    <property type="entry name" value="INNER MEMBRANE PROTEIN-RELATED"/>
    <property type="match status" value="1"/>
</dbReference>
<evidence type="ECO:0008006" key="4">
    <source>
        <dbReference type="Google" id="ProtNLM"/>
    </source>
</evidence>
<dbReference type="EMBL" id="QBKA01000002">
    <property type="protein sequence ID" value="RDC61090.1"/>
    <property type="molecule type" value="Genomic_DNA"/>
</dbReference>
<evidence type="ECO:0000256" key="1">
    <source>
        <dbReference type="SAM" id="MobiDB-lite"/>
    </source>
</evidence>
<feature type="region of interest" description="Disordered" evidence="1">
    <location>
        <begin position="1"/>
        <end position="39"/>
    </location>
</feature>
<proteinExistence type="predicted"/>
<organism evidence="2 3">
    <name type="scientific">Alteripontixanthobacter maritimus</name>
    <dbReference type="NCBI Taxonomy" id="2161824"/>
    <lineage>
        <taxon>Bacteria</taxon>
        <taxon>Pseudomonadati</taxon>
        <taxon>Pseudomonadota</taxon>
        <taxon>Alphaproteobacteria</taxon>
        <taxon>Sphingomonadales</taxon>
        <taxon>Erythrobacteraceae</taxon>
        <taxon>Alteripontixanthobacter</taxon>
    </lineage>
</organism>
<keyword evidence="3" id="KW-1185">Reference proteome</keyword>
<protein>
    <recommendedName>
        <fullName evidence="4">DUF445 domain-containing protein</fullName>
    </recommendedName>
</protein>
<evidence type="ECO:0000313" key="3">
    <source>
        <dbReference type="Proteomes" id="UP000253727"/>
    </source>
</evidence>
<evidence type="ECO:0000313" key="2">
    <source>
        <dbReference type="EMBL" id="RDC61090.1"/>
    </source>
</evidence>
<gene>
    <name evidence="2" type="ORF">HME9302_02309</name>
</gene>
<dbReference type="AlphaFoldDB" id="A0A369Q9R2"/>
<dbReference type="GO" id="GO:0005886">
    <property type="term" value="C:plasma membrane"/>
    <property type="evidence" value="ECO:0007669"/>
    <property type="project" value="TreeGrafter"/>
</dbReference>
<name>A0A369Q9R2_9SPHN</name>
<reference evidence="2 3" key="1">
    <citation type="submission" date="2018-04" db="EMBL/GenBank/DDBJ databases">
        <title>Altererythrobacter sp. HME9302 genome sequencing and assembly.</title>
        <authorList>
            <person name="Kang H."/>
            <person name="Kim H."/>
            <person name="Joh K."/>
        </authorList>
    </citation>
    <scope>NUCLEOTIDE SEQUENCE [LARGE SCALE GENOMIC DNA]</scope>
    <source>
        <strain evidence="2 3">HME9302</strain>
    </source>
</reference>
<comment type="caution">
    <text evidence="2">The sequence shown here is derived from an EMBL/GenBank/DDBJ whole genome shotgun (WGS) entry which is preliminary data.</text>
</comment>
<dbReference type="Pfam" id="PF04286">
    <property type="entry name" value="DUF445"/>
    <property type="match status" value="1"/>
</dbReference>
<dbReference type="InterPro" id="IPR007383">
    <property type="entry name" value="DUF445"/>
</dbReference>
<dbReference type="PANTHER" id="PTHR38442:SF1">
    <property type="entry name" value="INNER MEMBRANE PROTEIN"/>
    <property type="match status" value="1"/>
</dbReference>